<dbReference type="Proteomes" id="UP001165960">
    <property type="component" value="Unassembled WGS sequence"/>
</dbReference>
<organism evidence="1 2">
    <name type="scientific">Entomophthora muscae</name>
    <dbReference type="NCBI Taxonomy" id="34485"/>
    <lineage>
        <taxon>Eukaryota</taxon>
        <taxon>Fungi</taxon>
        <taxon>Fungi incertae sedis</taxon>
        <taxon>Zoopagomycota</taxon>
        <taxon>Entomophthoromycotina</taxon>
        <taxon>Entomophthoromycetes</taxon>
        <taxon>Entomophthorales</taxon>
        <taxon>Entomophthoraceae</taxon>
        <taxon>Entomophthora</taxon>
    </lineage>
</organism>
<evidence type="ECO:0000313" key="2">
    <source>
        <dbReference type="Proteomes" id="UP001165960"/>
    </source>
</evidence>
<comment type="caution">
    <text evidence="1">The sequence shown here is derived from an EMBL/GenBank/DDBJ whole genome shotgun (WGS) entry which is preliminary data.</text>
</comment>
<name>A0ACC2RXE6_9FUNG</name>
<accession>A0ACC2RXE6</accession>
<keyword evidence="2" id="KW-1185">Reference proteome</keyword>
<gene>
    <name evidence="1" type="ORF">DSO57_1011260</name>
</gene>
<proteinExistence type="predicted"/>
<protein>
    <submittedName>
        <fullName evidence="1">Uncharacterized protein</fullName>
    </submittedName>
</protein>
<evidence type="ECO:0000313" key="1">
    <source>
        <dbReference type="EMBL" id="KAJ9054719.1"/>
    </source>
</evidence>
<sequence length="101" mass="11352">MFEKAGNSDTQLGLPSSPFIAKLSLTPVVENIFQFHLANCLIHLLIQMPYQLLPHRRTNTNPSVPSPKGKWFEQGFDSLSIVQGKDRLSFNLKHCSSMTIP</sequence>
<reference evidence="1" key="1">
    <citation type="submission" date="2022-04" db="EMBL/GenBank/DDBJ databases">
        <title>Genome of the entomopathogenic fungus Entomophthora muscae.</title>
        <authorList>
            <person name="Elya C."/>
            <person name="Lovett B.R."/>
            <person name="Lee E."/>
            <person name="Macias A.M."/>
            <person name="Hajek A.E."/>
            <person name="De Bivort B.L."/>
            <person name="Kasson M.T."/>
            <person name="De Fine Licht H.H."/>
            <person name="Stajich J.E."/>
        </authorList>
    </citation>
    <scope>NUCLEOTIDE SEQUENCE</scope>
    <source>
        <strain evidence="1">Berkeley</strain>
    </source>
</reference>
<dbReference type="EMBL" id="QTSX02006428">
    <property type="protein sequence ID" value="KAJ9054719.1"/>
    <property type="molecule type" value="Genomic_DNA"/>
</dbReference>